<dbReference type="PRINTS" id="PR00508">
    <property type="entry name" value="S21N4MTFRASE"/>
</dbReference>
<dbReference type="SUPFAM" id="SSF53335">
    <property type="entry name" value="S-adenosyl-L-methionine-dependent methyltransferases"/>
    <property type="match status" value="1"/>
</dbReference>
<sequence>MSIAIHHGNCLALLDDVPPESVDAIITDPPYGQTSLEWDRWVDGWPEVMARVLKPTGSIWVFGTLRMFMDRRDEFSGWKFAQDIVWEKHNGSSFHSDRFRRVHEQAAQFYRGEWGSVWKGKVVTMDAERRTVTRKKGRPAHMGIIEGATYTSEDGGPRIMRSVIYARSQHGRTIHPTQKPEAIVEPLILNACPPGGVVLDPFAGSGTTGAVAARLGRRAILIEGRNDYVSALRARFSGDLLLAGGTT</sequence>
<dbReference type="InterPro" id="IPR002941">
    <property type="entry name" value="DNA_methylase_N4/N6"/>
</dbReference>
<evidence type="ECO:0000256" key="5">
    <source>
        <dbReference type="RuleBase" id="RU362026"/>
    </source>
</evidence>
<dbReference type="GO" id="GO:0008170">
    <property type="term" value="F:N-methyltransferase activity"/>
    <property type="evidence" value="ECO:0007669"/>
    <property type="project" value="InterPro"/>
</dbReference>
<dbReference type="GO" id="GO:0003677">
    <property type="term" value="F:DNA binding"/>
    <property type="evidence" value="ECO:0007669"/>
    <property type="project" value="InterPro"/>
</dbReference>
<proteinExistence type="inferred from homology"/>
<dbReference type="EC" id="2.1.1.-" evidence="5"/>
<dbReference type="GO" id="GO:0005737">
    <property type="term" value="C:cytoplasm"/>
    <property type="evidence" value="ECO:0007669"/>
    <property type="project" value="TreeGrafter"/>
</dbReference>
<dbReference type="InterPro" id="IPR029063">
    <property type="entry name" value="SAM-dependent_MTases_sf"/>
</dbReference>
<dbReference type="InterPro" id="IPR002052">
    <property type="entry name" value="DNA_methylase_N6_adenine_CS"/>
</dbReference>
<dbReference type="PANTHER" id="PTHR13370:SF3">
    <property type="entry name" value="TRNA (GUANINE(10)-N2)-METHYLTRANSFERASE HOMOLOG"/>
    <property type="match status" value="1"/>
</dbReference>
<evidence type="ECO:0000259" key="6">
    <source>
        <dbReference type="Pfam" id="PF01555"/>
    </source>
</evidence>
<evidence type="ECO:0000313" key="8">
    <source>
        <dbReference type="Proteomes" id="UP000244037"/>
    </source>
</evidence>
<evidence type="ECO:0000256" key="4">
    <source>
        <dbReference type="ARBA" id="ARBA00047942"/>
    </source>
</evidence>
<dbReference type="CDD" id="cd02440">
    <property type="entry name" value="AdoMet_MTases"/>
    <property type="match status" value="1"/>
</dbReference>
<dbReference type="InterPro" id="IPR001091">
    <property type="entry name" value="RM_Methyltransferase"/>
</dbReference>
<comment type="caution">
    <text evidence="7">The sequence shown here is derived from an EMBL/GenBank/DDBJ whole genome shotgun (WGS) entry which is preliminary data.</text>
</comment>
<keyword evidence="2 7" id="KW-0489">Methyltransferase</keyword>
<dbReference type="OrthoDB" id="9773571at2"/>
<dbReference type="PANTHER" id="PTHR13370">
    <property type="entry name" value="RNA METHYLASE-RELATED"/>
    <property type="match status" value="1"/>
</dbReference>
<evidence type="ECO:0000256" key="3">
    <source>
        <dbReference type="ARBA" id="ARBA00022679"/>
    </source>
</evidence>
<organism evidence="7 8">
    <name type="scientific">Rhodovulum kholense</name>
    <dbReference type="NCBI Taxonomy" id="453584"/>
    <lineage>
        <taxon>Bacteria</taxon>
        <taxon>Pseudomonadati</taxon>
        <taxon>Pseudomonadota</taxon>
        <taxon>Alphaproteobacteria</taxon>
        <taxon>Rhodobacterales</taxon>
        <taxon>Paracoccaceae</taxon>
        <taxon>Rhodovulum</taxon>
    </lineage>
</organism>
<dbReference type="Proteomes" id="UP000244037">
    <property type="component" value="Unassembled WGS sequence"/>
</dbReference>
<accession>A0A8E2VIT7</accession>
<name>A0A8E2VIT7_9RHOB</name>
<keyword evidence="8" id="KW-1185">Reference proteome</keyword>
<feature type="domain" description="DNA methylase N-4/N-6" evidence="6">
    <location>
        <begin position="22"/>
        <end position="231"/>
    </location>
</feature>
<comment type="similarity">
    <text evidence="1 5">Belongs to the N(4)/N(6)-methyltransferase family.</text>
</comment>
<dbReference type="GO" id="GO:0009007">
    <property type="term" value="F:site-specific DNA-methyltransferase (adenine-specific) activity"/>
    <property type="evidence" value="ECO:0007669"/>
    <property type="project" value="UniProtKB-EC"/>
</dbReference>
<keyword evidence="3 7" id="KW-0808">Transferase</keyword>
<dbReference type="EMBL" id="QAYC01000013">
    <property type="protein sequence ID" value="PTW45676.1"/>
    <property type="molecule type" value="Genomic_DNA"/>
</dbReference>
<dbReference type="AlphaFoldDB" id="A0A8E2VIT7"/>
<dbReference type="RefSeq" id="WP_108028127.1">
    <property type="nucleotide sequence ID" value="NZ_QAYC01000013.1"/>
</dbReference>
<evidence type="ECO:0000256" key="2">
    <source>
        <dbReference type="ARBA" id="ARBA00022603"/>
    </source>
</evidence>
<gene>
    <name evidence="7" type="ORF">C8N38_11377</name>
</gene>
<dbReference type="Pfam" id="PF01555">
    <property type="entry name" value="N6_N4_Mtase"/>
    <property type="match status" value="1"/>
</dbReference>
<comment type="catalytic activity">
    <reaction evidence="4">
        <text>a 2'-deoxyadenosine in DNA + S-adenosyl-L-methionine = an N(6)-methyl-2'-deoxyadenosine in DNA + S-adenosyl-L-homocysteine + H(+)</text>
        <dbReference type="Rhea" id="RHEA:15197"/>
        <dbReference type="Rhea" id="RHEA-COMP:12418"/>
        <dbReference type="Rhea" id="RHEA-COMP:12419"/>
        <dbReference type="ChEBI" id="CHEBI:15378"/>
        <dbReference type="ChEBI" id="CHEBI:57856"/>
        <dbReference type="ChEBI" id="CHEBI:59789"/>
        <dbReference type="ChEBI" id="CHEBI:90615"/>
        <dbReference type="ChEBI" id="CHEBI:90616"/>
        <dbReference type="EC" id="2.1.1.72"/>
    </reaction>
</comment>
<protein>
    <recommendedName>
        <fullName evidence="5">Methyltransferase</fullName>
        <ecNumber evidence="5">2.1.1.-</ecNumber>
    </recommendedName>
</protein>
<dbReference type="Gene3D" id="3.40.50.150">
    <property type="entry name" value="Vaccinia Virus protein VP39"/>
    <property type="match status" value="1"/>
</dbReference>
<dbReference type="PROSITE" id="PS00092">
    <property type="entry name" value="N6_MTASE"/>
    <property type="match status" value="1"/>
</dbReference>
<reference evidence="7 8" key="1">
    <citation type="submission" date="2018-04" db="EMBL/GenBank/DDBJ databases">
        <title>Genomic Encyclopedia of Archaeal and Bacterial Type Strains, Phase II (KMG-II): from individual species to whole genera.</title>
        <authorList>
            <person name="Goeker M."/>
        </authorList>
    </citation>
    <scope>NUCLEOTIDE SEQUENCE [LARGE SCALE GENOMIC DNA]</scope>
    <source>
        <strain evidence="7 8">DSM 19783</strain>
    </source>
</reference>
<dbReference type="GO" id="GO:0032259">
    <property type="term" value="P:methylation"/>
    <property type="evidence" value="ECO:0007669"/>
    <property type="project" value="UniProtKB-KW"/>
</dbReference>
<evidence type="ECO:0000313" key="7">
    <source>
        <dbReference type="EMBL" id="PTW45676.1"/>
    </source>
</evidence>
<evidence type="ECO:0000256" key="1">
    <source>
        <dbReference type="ARBA" id="ARBA00006594"/>
    </source>
</evidence>